<comment type="similarity">
    <text evidence="1">Belongs to the multicopper oxidase family.</text>
</comment>
<dbReference type="GO" id="GO:0016491">
    <property type="term" value="F:oxidoreductase activity"/>
    <property type="evidence" value="ECO:0007669"/>
    <property type="project" value="InterPro"/>
</dbReference>
<evidence type="ECO:0000259" key="3">
    <source>
        <dbReference type="Pfam" id="PF07731"/>
    </source>
</evidence>
<dbReference type="Proteomes" id="UP001215280">
    <property type="component" value="Unassembled WGS sequence"/>
</dbReference>
<dbReference type="PANTHER" id="PTHR11709">
    <property type="entry name" value="MULTI-COPPER OXIDASE"/>
    <property type="match status" value="1"/>
</dbReference>
<feature type="domain" description="Plastocyanin-like" evidence="3">
    <location>
        <begin position="297"/>
        <end position="397"/>
    </location>
</feature>
<sequence>ISVDTPNVFNEGSPFVTTCPFGPNTSYTYSDFFAHGFFPSTTFFHYRYHSQLSLQYADGLRVAFVIYDPEDPQAHLYDVDDESTIWTVADWWHNTSVSGLASYNATQIIPGLFNGAGRYQGGPEVPYAVQTVTTGTRYRFRIINLSARADFVVSIDNRMSSTFSMSSATTSLYVINCNITMSFFSYLYLQVTADQPIGNYWINAIPQGGNPAHNLNFNSTLGRGILRYEGAPAEEPATPMTLGPQDANLLNEADLHPLNPIPASISHFAAPEPNYILDLTTSMPVDLTVWEINSISYIPPTVPTLIKILDGASNASDFDVHENTFVFEKNKVVENLRLTFFPTFHLHGNKFWVIKSNATDTVNTVNPIIRDVRYPSSTGSGGTIFRFTTDKPVFWHFVAGLGSVMVSDPEAIREQVHPTDAWGEYDALCPAYNALPPSEQ</sequence>
<evidence type="ECO:0000313" key="5">
    <source>
        <dbReference type="Proteomes" id="UP001215280"/>
    </source>
</evidence>
<feature type="non-terminal residue" evidence="4">
    <location>
        <position position="1"/>
    </location>
</feature>
<evidence type="ECO:0000313" key="4">
    <source>
        <dbReference type="EMBL" id="KAJ7717101.1"/>
    </source>
</evidence>
<keyword evidence="5" id="KW-1185">Reference proteome</keyword>
<dbReference type="InterPro" id="IPR011706">
    <property type="entry name" value="Cu-oxidase_C"/>
</dbReference>
<dbReference type="Pfam" id="PF07731">
    <property type="entry name" value="Cu-oxidase_2"/>
    <property type="match status" value="1"/>
</dbReference>
<organism evidence="4 5">
    <name type="scientific">Mycena maculata</name>
    <dbReference type="NCBI Taxonomy" id="230809"/>
    <lineage>
        <taxon>Eukaryota</taxon>
        <taxon>Fungi</taxon>
        <taxon>Dikarya</taxon>
        <taxon>Basidiomycota</taxon>
        <taxon>Agaricomycotina</taxon>
        <taxon>Agaricomycetes</taxon>
        <taxon>Agaricomycetidae</taxon>
        <taxon>Agaricales</taxon>
        <taxon>Marasmiineae</taxon>
        <taxon>Mycenaceae</taxon>
        <taxon>Mycena</taxon>
    </lineage>
</organism>
<proteinExistence type="inferred from homology"/>
<dbReference type="InterPro" id="IPR045087">
    <property type="entry name" value="Cu-oxidase_fam"/>
</dbReference>
<dbReference type="Gene3D" id="2.60.40.420">
    <property type="entry name" value="Cupredoxins - blue copper proteins"/>
    <property type="match status" value="3"/>
</dbReference>
<evidence type="ECO:0000259" key="2">
    <source>
        <dbReference type="Pfam" id="PF00394"/>
    </source>
</evidence>
<feature type="domain" description="Plastocyanin-like" evidence="2">
    <location>
        <begin position="82"/>
        <end position="231"/>
    </location>
</feature>
<accession>A0AAD7MH04</accession>
<evidence type="ECO:0000256" key="1">
    <source>
        <dbReference type="ARBA" id="ARBA00010609"/>
    </source>
</evidence>
<dbReference type="PANTHER" id="PTHR11709:SF511">
    <property type="entry name" value="LACCASE"/>
    <property type="match status" value="1"/>
</dbReference>
<dbReference type="EMBL" id="JARJLG010000323">
    <property type="protein sequence ID" value="KAJ7717101.1"/>
    <property type="molecule type" value="Genomic_DNA"/>
</dbReference>
<dbReference type="InterPro" id="IPR008972">
    <property type="entry name" value="Cupredoxin"/>
</dbReference>
<dbReference type="FunFam" id="2.60.40.420:FF:000045">
    <property type="entry name" value="Laccase 2"/>
    <property type="match status" value="1"/>
</dbReference>
<comment type="caution">
    <text evidence="4">The sequence shown here is derived from an EMBL/GenBank/DDBJ whole genome shotgun (WGS) entry which is preliminary data.</text>
</comment>
<name>A0AAD7MH04_9AGAR</name>
<reference evidence="4" key="1">
    <citation type="submission" date="2023-03" db="EMBL/GenBank/DDBJ databases">
        <title>Massive genome expansion in bonnet fungi (Mycena s.s.) driven by repeated elements and novel gene families across ecological guilds.</title>
        <authorList>
            <consortium name="Lawrence Berkeley National Laboratory"/>
            <person name="Harder C.B."/>
            <person name="Miyauchi S."/>
            <person name="Viragh M."/>
            <person name="Kuo A."/>
            <person name="Thoen E."/>
            <person name="Andreopoulos B."/>
            <person name="Lu D."/>
            <person name="Skrede I."/>
            <person name="Drula E."/>
            <person name="Henrissat B."/>
            <person name="Morin E."/>
            <person name="Kohler A."/>
            <person name="Barry K."/>
            <person name="LaButti K."/>
            <person name="Morin E."/>
            <person name="Salamov A."/>
            <person name="Lipzen A."/>
            <person name="Mereny Z."/>
            <person name="Hegedus B."/>
            <person name="Baldrian P."/>
            <person name="Stursova M."/>
            <person name="Weitz H."/>
            <person name="Taylor A."/>
            <person name="Grigoriev I.V."/>
            <person name="Nagy L.G."/>
            <person name="Martin F."/>
            <person name="Kauserud H."/>
        </authorList>
    </citation>
    <scope>NUCLEOTIDE SEQUENCE</scope>
    <source>
        <strain evidence="4">CBHHK188m</strain>
    </source>
</reference>
<protein>
    <submittedName>
        <fullName evidence="4">Cupredoxin</fullName>
    </submittedName>
</protein>
<gene>
    <name evidence="4" type="ORF">DFH07DRAFT_1013113</name>
</gene>
<dbReference type="Pfam" id="PF00394">
    <property type="entry name" value="Cu-oxidase"/>
    <property type="match status" value="1"/>
</dbReference>
<dbReference type="GO" id="GO:0005507">
    <property type="term" value="F:copper ion binding"/>
    <property type="evidence" value="ECO:0007669"/>
    <property type="project" value="InterPro"/>
</dbReference>
<dbReference type="InterPro" id="IPR001117">
    <property type="entry name" value="Cu-oxidase_2nd"/>
</dbReference>
<dbReference type="SUPFAM" id="SSF49503">
    <property type="entry name" value="Cupredoxins"/>
    <property type="match status" value="3"/>
</dbReference>
<dbReference type="AlphaFoldDB" id="A0AAD7MH04"/>